<dbReference type="EMBL" id="JAHIBW010000010">
    <property type="protein sequence ID" value="KAG7306896.1"/>
    <property type="molecule type" value="Genomic_DNA"/>
</dbReference>
<name>A0ABQ7QPD3_PLUXY</name>
<keyword evidence="2" id="KW-1185">Reference proteome</keyword>
<accession>A0ABQ7QPD3</accession>
<evidence type="ECO:0000313" key="1">
    <source>
        <dbReference type="EMBL" id="KAG7306896.1"/>
    </source>
</evidence>
<organism evidence="1 2">
    <name type="scientific">Plutella xylostella</name>
    <name type="common">Diamondback moth</name>
    <name type="synonym">Plutella maculipennis</name>
    <dbReference type="NCBI Taxonomy" id="51655"/>
    <lineage>
        <taxon>Eukaryota</taxon>
        <taxon>Metazoa</taxon>
        <taxon>Ecdysozoa</taxon>
        <taxon>Arthropoda</taxon>
        <taxon>Hexapoda</taxon>
        <taxon>Insecta</taxon>
        <taxon>Pterygota</taxon>
        <taxon>Neoptera</taxon>
        <taxon>Endopterygota</taxon>
        <taxon>Lepidoptera</taxon>
        <taxon>Glossata</taxon>
        <taxon>Ditrysia</taxon>
        <taxon>Yponomeutoidea</taxon>
        <taxon>Plutellidae</taxon>
        <taxon>Plutella</taxon>
    </lineage>
</organism>
<evidence type="ECO:0000313" key="2">
    <source>
        <dbReference type="Proteomes" id="UP000823941"/>
    </source>
</evidence>
<gene>
    <name evidence="1" type="ORF">JYU34_007004</name>
</gene>
<reference evidence="1 2" key="1">
    <citation type="submission" date="2021-06" db="EMBL/GenBank/DDBJ databases">
        <title>A haploid diamondback moth (Plutella xylostella L.) genome assembly resolves 31 chromosomes and identifies a diamide resistance mutation.</title>
        <authorList>
            <person name="Ward C.M."/>
            <person name="Perry K.D."/>
            <person name="Baker G."/>
            <person name="Powis K."/>
            <person name="Heckel D.G."/>
            <person name="Baxter S.W."/>
        </authorList>
    </citation>
    <scope>NUCLEOTIDE SEQUENCE [LARGE SCALE GENOMIC DNA]</scope>
    <source>
        <strain evidence="1 2">LV</strain>
        <tissue evidence="1">Single pupa</tissue>
    </source>
</reference>
<dbReference type="Proteomes" id="UP000823941">
    <property type="component" value="Chromosome 10"/>
</dbReference>
<proteinExistence type="predicted"/>
<comment type="caution">
    <text evidence="1">The sequence shown here is derived from an EMBL/GenBank/DDBJ whole genome shotgun (WGS) entry which is preliminary data.</text>
</comment>
<protein>
    <submittedName>
        <fullName evidence="1">Uncharacterized protein</fullName>
    </submittedName>
</protein>
<sequence>MSPGRVRASTSESRLSMKLVLRSIASALYKCKQVSSGGPTGPCVWAGKLPTPTPSQRAMIYDSCAHAAATHTDPPGILWPRFPICSVNIADPANRRS</sequence>